<evidence type="ECO:0000259" key="11">
    <source>
        <dbReference type="PROSITE" id="PS52012"/>
    </source>
</evidence>
<dbReference type="Proteomes" id="UP000283841">
    <property type="component" value="Unassembled WGS sequence"/>
</dbReference>
<comment type="caution">
    <text evidence="12">The sequence shown here is derived from an EMBL/GenBank/DDBJ whole genome shotgun (WGS) entry which is preliminary data.</text>
</comment>
<dbReference type="GO" id="GO:0005576">
    <property type="term" value="C:extracellular region"/>
    <property type="evidence" value="ECO:0007669"/>
    <property type="project" value="UniProtKB-SubCell"/>
</dbReference>
<evidence type="ECO:0000256" key="3">
    <source>
        <dbReference type="ARBA" id="ARBA00010031"/>
    </source>
</evidence>
<feature type="signal peptide" evidence="10">
    <location>
        <begin position="1"/>
        <end position="18"/>
    </location>
</feature>
<keyword evidence="8" id="KW-0449">Lipoprotein</keyword>
<comment type="subcellular location">
    <subcellularLocation>
        <location evidence="1">Membrane</location>
        <topology evidence="1">Lipid-anchor</topology>
        <topology evidence="1">GPI-anchor</topology>
    </subcellularLocation>
    <subcellularLocation>
        <location evidence="2">Secreted</location>
    </subcellularLocation>
</comment>
<dbReference type="Pfam" id="PF05730">
    <property type="entry name" value="CFEM"/>
    <property type="match status" value="1"/>
</dbReference>
<dbReference type="VEuPathDB" id="FungiDB:C8Q69DRAFT_526448"/>
<feature type="binding site" description="axial binding residue" evidence="9">
    <location>
        <position position="51"/>
    </location>
    <ligand>
        <name>heme</name>
        <dbReference type="ChEBI" id="CHEBI:30413"/>
    </ligand>
    <ligandPart>
        <name>Fe</name>
        <dbReference type="ChEBI" id="CHEBI:18248"/>
    </ligandPart>
</feature>
<dbReference type="GO" id="GO:0098552">
    <property type="term" value="C:side of membrane"/>
    <property type="evidence" value="ECO:0007669"/>
    <property type="project" value="UniProtKB-KW"/>
</dbReference>
<name>A0A443HY21_BYSSP</name>
<dbReference type="GO" id="GO:0046872">
    <property type="term" value="F:metal ion binding"/>
    <property type="evidence" value="ECO:0007669"/>
    <property type="project" value="UniProtKB-UniRule"/>
</dbReference>
<comment type="caution">
    <text evidence="9">Lacks conserved residue(s) required for the propagation of feature annotation.</text>
</comment>
<accession>A0A443HY21</accession>
<evidence type="ECO:0000256" key="2">
    <source>
        <dbReference type="ARBA" id="ARBA00004613"/>
    </source>
</evidence>
<evidence type="ECO:0000256" key="4">
    <source>
        <dbReference type="ARBA" id="ARBA00022525"/>
    </source>
</evidence>
<dbReference type="EMBL" id="RCNU01000003">
    <property type="protein sequence ID" value="RWQ96644.1"/>
    <property type="molecule type" value="Genomic_DNA"/>
</dbReference>
<dbReference type="GeneID" id="39602913"/>
<feature type="disulfide bond" evidence="9">
    <location>
        <begin position="56"/>
        <end position="89"/>
    </location>
</feature>
<keyword evidence="5" id="KW-0472">Membrane</keyword>
<keyword evidence="6 10" id="KW-0732">Signal</keyword>
<evidence type="ECO:0000256" key="9">
    <source>
        <dbReference type="PROSITE-ProRule" id="PRU01356"/>
    </source>
</evidence>
<gene>
    <name evidence="12" type="ORF">C8Q69DRAFT_526448</name>
</gene>
<protein>
    <recommendedName>
        <fullName evidence="11">CFEM domain-containing protein</fullName>
    </recommendedName>
</protein>
<evidence type="ECO:0000313" key="13">
    <source>
        <dbReference type="Proteomes" id="UP000283841"/>
    </source>
</evidence>
<proteinExistence type="inferred from homology"/>
<dbReference type="InterPro" id="IPR008427">
    <property type="entry name" value="Extracellular_membr_CFEM_dom"/>
</dbReference>
<keyword evidence="5" id="KW-0325">Glycoprotein</keyword>
<evidence type="ECO:0000256" key="6">
    <source>
        <dbReference type="ARBA" id="ARBA00022729"/>
    </source>
</evidence>
<evidence type="ECO:0000256" key="1">
    <source>
        <dbReference type="ARBA" id="ARBA00004589"/>
    </source>
</evidence>
<feature type="chain" id="PRO_5019134409" description="CFEM domain-containing protein" evidence="10">
    <location>
        <begin position="19"/>
        <end position="134"/>
    </location>
</feature>
<evidence type="ECO:0000256" key="10">
    <source>
        <dbReference type="SAM" id="SignalP"/>
    </source>
</evidence>
<dbReference type="AlphaFoldDB" id="A0A443HY21"/>
<dbReference type="PROSITE" id="PS52012">
    <property type="entry name" value="CFEM"/>
    <property type="match status" value="1"/>
</dbReference>
<keyword evidence="9" id="KW-0408">Iron</keyword>
<keyword evidence="9" id="KW-0349">Heme</keyword>
<reference evidence="12 13" key="1">
    <citation type="journal article" date="2018" name="Front. Microbiol.">
        <title>Genomic and genetic insights into a cosmopolitan fungus, Paecilomyces variotii (Eurotiales).</title>
        <authorList>
            <person name="Urquhart A.S."/>
            <person name="Mondo S.J."/>
            <person name="Makela M.R."/>
            <person name="Hane J.K."/>
            <person name="Wiebenga A."/>
            <person name="He G."/>
            <person name="Mihaltcheva S."/>
            <person name="Pangilinan J."/>
            <person name="Lipzen A."/>
            <person name="Barry K."/>
            <person name="de Vries R.P."/>
            <person name="Grigoriev I.V."/>
            <person name="Idnurm A."/>
        </authorList>
    </citation>
    <scope>NUCLEOTIDE SEQUENCE [LARGE SCALE GENOMIC DNA]</scope>
    <source>
        <strain evidence="12 13">CBS 101075</strain>
    </source>
</reference>
<feature type="domain" description="CFEM" evidence="11">
    <location>
        <begin position="1"/>
        <end position="118"/>
    </location>
</feature>
<keyword evidence="9" id="KW-0479">Metal-binding</keyword>
<comment type="similarity">
    <text evidence="3">Belongs to the RBT5 family.</text>
</comment>
<feature type="disulfide bond" evidence="9">
    <location>
        <begin position="47"/>
        <end position="54"/>
    </location>
</feature>
<evidence type="ECO:0000256" key="7">
    <source>
        <dbReference type="ARBA" id="ARBA00023157"/>
    </source>
</evidence>
<keyword evidence="5" id="KW-0336">GPI-anchor</keyword>
<keyword evidence="13" id="KW-1185">Reference proteome</keyword>
<evidence type="ECO:0000256" key="8">
    <source>
        <dbReference type="ARBA" id="ARBA00023288"/>
    </source>
</evidence>
<dbReference type="RefSeq" id="XP_028486289.1">
    <property type="nucleotide sequence ID" value="XM_028633636.1"/>
</dbReference>
<dbReference type="SMART" id="SM00747">
    <property type="entry name" value="CFEM"/>
    <property type="match status" value="1"/>
</dbReference>
<keyword evidence="7 9" id="KW-1015">Disulfide bond</keyword>
<evidence type="ECO:0000313" key="12">
    <source>
        <dbReference type="EMBL" id="RWQ96644.1"/>
    </source>
</evidence>
<organism evidence="12 13">
    <name type="scientific">Byssochlamys spectabilis</name>
    <name type="common">Paecilomyces variotii</name>
    <dbReference type="NCBI Taxonomy" id="264951"/>
    <lineage>
        <taxon>Eukaryota</taxon>
        <taxon>Fungi</taxon>
        <taxon>Dikarya</taxon>
        <taxon>Ascomycota</taxon>
        <taxon>Pezizomycotina</taxon>
        <taxon>Eurotiomycetes</taxon>
        <taxon>Eurotiomycetidae</taxon>
        <taxon>Eurotiales</taxon>
        <taxon>Thermoascaceae</taxon>
        <taxon>Paecilomyces</taxon>
    </lineage>
</organism>
<sequence length="134" mass="13996">MIASMIIAAFSIIAAVAAQNLVPPLTLPDCPRNCILSILPSAPSFGCLSVDPVCLCKSTGYNMSLLSCATTLCSSAEVTQLINYENGWCDLVGLVPTPTPSLLPLPFQGTTVITALNGAKTPSRASKNRLLSEK</sequence>
<evidence type="ECO:0000256" key="5">
    <source>
        <dbReference type="ARBA" id="ARBA00022622"/>
    </source>
</evidence>
<keyword evidence="4" id="KW-0964">Secreted</keyword>